<dbReference type="AlphaFoldDB" id="A0A8T3VA40"/>
<dbReference type="EMBL" id="SUTK01000071">
    <property type="protein sequence ID" value="MBE6502526.1"/>
    <property type="molecule type" value="Genomic_DNA"/>
</dbReference>
<name>A0A8T3VA40_9EURY</name>
<dbReference type="Gene3D" id="3.20.20.80">
    <property type="entry name" value="Glycosidases"/>
    <property type="match status" value="1"/>
</dbReference>
<dbReference type="InterPro" id="IPR017853">
    <property type="entry name" value="GH"/>
</dbReference>
<evidence type="ECO:0008006" key="3">
    <source>
        <dbReference type="Google" id="ProtNLM"/>
    </source>
</evidence>
<protein>
    <recommendedName>
        <fullName evidence="3">DUF4015 domain-containing protein</fullName>
    </recommendedName>
</protein>
<gene>
    <name evidence="1" type="ORF">E7Z79_08845</name>
</gene>
<accession>A0A8T3VA40</accession>
<organism evidence="1 2">
    <name type="scientific">Methanobrevibacter thaueri</name>
    <dbReference type="NCBI Taxonomy" id="190975"/>
    <lineage>
        <taxon>Archaea</taxon>
        <taxon>Methanobacteriati</taxon>
        <taxon>Methanobacteriota</taxon>
        <taxon>Methanomada group</taxon>
        <taxon>Methanobacteria</taxon>
        <taxon>Methanobacteriales</taxon>
        <taxon>Methanobacteriaceae</taxon>
        <taxon>Methanobrevibacter</taxon>
    </lineage>
</organism>
<dbReference type="SUPFAM" id="SSF51445">
    <property type="entry name" value="(Trans)glycosidases"/>
    <property type="match status" value="1"/>
</dbReference>
<evidence type="ECO:0000313" key="2">
    <source>
        <dbReference type="Proteomes" id="UP000783037"/>
    </source>
</evidence>
<proteinExistence type="predicted"/>
<reference evidence="1" key="1">
    <citation type="submission" date="2019-04" db="EMBL/GenBank/DDBJ databases">
        <title>Evolution of Biomass-Degrading Anaerobic Consortia Revealed by Metagenomics.</title>
        <authorList>
            <person name="Peng X."/>
        </authorList>
    </citation>
    <scope>NUCLEOTIDE SEQUENCE</scope>
    <source>
        <strain evidence="1">SIG18</strain>
    </source>
</reference>
<dbReference type="RefSeq" id="WP_303739604.1">
    <property type="nucleotide sequence ID" value="NZ_SUTK01000071.1"/>
</dbReference>
<comment type="caution">
    <text evidence="1">The sequence shown here is derived from an EMBL/GenBank/DDBJ whole genome shotgun (WGS) entry which is preliminary data.</text>
</comment>
<evidence type="ECO:0000313" key="1">
    <source>
        <dbReference type="EMBL" id="MBE6502526.1"/>
    </source>
</evidence>
<dbReference type="Proteomes" id="UP000783037">
    <property type="component" value="Unassembled WGS sequence"/>
</dbReference>
<sequence length="296" mass="33719">MNRKILVALIILVSLVSVSSICAQDSGQNDTSITTDFNESDMHYGFCVLPEDMDKVDFAELSNHGVTDLFLDYRVMDTHDKTQVETWIQDAKNEGISVHIFAQVFNDDEKWYNPTNQSFVDAKINELKEYAGLKDLAGIHLNYVRYEGADAAENDNYTQAVSDFVVNATEELRKDNPNLILSSDVMPEYDQLKDKYCTDYSVISKNFDFVVPLTYFDNNNENDTYIEDAITSLRDHSEGAKVWANLQTFDNSTQKPIPLDKMNAKIQNISKVNPDGMFLFRYGLSEDIDFNNLNAK</sequence>